<gene>
    <name evidence="2" type="ORF">SAMN05660836_01007</name>
</gene>
<dbReference type="InterPro" id="IPR013216">
    <property type="entry name" value="Methyltransf_11"/>
</dbReference>
<dbReference type="Proteomes" id="UP000199611">
    <property type="component" value="Unassembled WGS sequence"/>
</dbReference>
<evidence type="ECO:0000259" key="1">
    <source>
        <dbReference type="Pfam" id="PF08241"/>
    </source>
</evidence>
<dbReference type="Pfam" id="PF08241">
    <property type="entry name" value="Methyltransf_11"/>
    <property type="match status" value="1"/>
</dbReference>
<dbReference type="OrthoDB" id="9768004at2"/>
<reference evidence="2 3" key="1">
    <citation type="submission" date="2016-10" db="EMBL/GenBank/DDBJ databases">
        <authorList>
            <person name="de Groot N.N."/>
        </authorList>
    </citation>
    <scope>NUCLEOTIDE SEQUENCE [LARGE SCALE GENOMIC DNA]</scope>
    <source>
        <strain evidence="2 3">DSM 9990</strain>
    </source>
</reference>
<sequence length="316" mass="36030">MKEALLEYLVCPSCLPEEYELKAQDLVRERGEIERGSLICSRCGRNFRIEEGIAYLTPDPDWKPSPQNKYETLHGLSSYLWSHYHDLMGEKPVINTGSLPYSAWADMVTEAGGMCLDIGCAVGRFALEVSRKCDFVVGIDLSVTFIKAARRLARDGRLRAKLVQEGNMVTEREIILPGEWSPERAEFIVADCLRLPFRSNMFRVVTSLNVIDKVPSPLAHMKELNRVAKLRDAECLVADPFSWSPDVAPPDEWLGGKSDGLFAGYGIDNVRKVLEGVHEVISPPWRVEHQSHQPWIIRNHRNHYEYIISYYVKARR</sequence>
<organism evidence="2 3">
    <name type="scientific">Thermodesulforhabdus norvegica</name>
    <dbReference type="NCBI Taxonomy" id="39841"/>
    <lineage>
        <taxon>Bacteria</taxon>
        <taxon>Pseudomonadati</taxon>
        <taxon>Thermodesulfobacteriota</taxon>
        <taxon>Syntrophobacteria</taxon>
        <taxon>Syntrophobacterales</taxon>
        <taxon>Thermodesulforhabdaceae</taxon>
        <taxon>Thermodesulforhabdus</taxon>
    </lineage>
</organism>
<dbReference type="InterPro" id="IPR029063">
    <property type="entry name" value="SAM-dependent_MTases_sf"/>
</dbReference>
<dbReference type="EMBL" id="FOUU01000002">
    <property type="protein sequence ID" value="SFM64787.1"/>
    <property type="molecule type" value="Genomic_DNA"/>
</dbReference>
<dbReference type="PANTHER" id="PTHR45445">
    <property type="match status" value="1"/>
</dbReference>
<evidence type="ECO:0000313" key="3">
    <source>
        <dbReference type="Proteomes" id="UP000199611"/>
    </source>
</evidence>
<proteinExistence type="predicted"/>
<dbReference type="RefSeq" id="WP_093393947.1">
    <property type="nucleotide sequence ID" value="NZ_FOUU01000002.1"/>
</dbReference>
<keyword evidence="3" id="KW-1185">Reference proteome</keyword>
<dbReference type="STRING" id="39841.SAMN05660836_01007"/>
<dbReference type="Pfam" id="PF03966">
    <property type="entry name" value="Trm112p"/>
    <property type="match status" value="1"/>
</dbReference>
<protein>
    <submittedName>
        <fullName evidence="2">Trm112p-like protein</fullName>
    </submittedName>
</protein>
<dbReference type="SUPFAM" id="SSF53335">
    <property type="entry name" value="S-adenosyl-L-methionine-dependent methyltransferases"/>
    <property type="match status" value="1"/>
</dbReference>
<dbReference type="PANTHER" id="PTHR45445:SF2">
    <property type="entry name" value="METHYLTRANSFERASE TYPE 11 DOMAIN-CONTAINING PROTEIN"/>
    <property type="match status" value="1"/>
</dbReference>
<dbReference type="Gene3D" id="3.40.50.150">
    <property type="entry name" value="Vaccinia Virus protein VP39"/>
    <property type="match status" value="1"/>
</dbReference>
<dbReference type="Gene3D" id="2.20.25.10">
    <property type="match status" value="1"/>
</dbReference>
<dbReference type="SUPFAM" id="SSF158997">
    <property type="entry name" value="Trm112p-like"/>
    <property type="match status" value="1"/>
</dbReference>
<name>A0A1I4SK36_9BACT</name>
<evidence type="ECO:0000313" key="2">
    <source>
        <dbReference type="EMBL" id="SFM64787.1"/>
    </source>
</evidence>
<accession>A0A1I4SK36</accession>
<dbReference type="AlphaFoldDB" id="A0A1I4SK36"/>
<dbReference type="GO" id="GO:0008757">
    <property type="term" value="F:S-adenosylmethionine-dependent methyltransferase activity"/>
    <property type="evidence" value="ECO:0007669"/>
    <property type="project" value="InterPro"/>
</dbReference>
<dbReference type="CDD" id="cd02440">
    <property type="entry name" value="AdoMet_MTases"/>
    <property type="match status" value="1"/>
</dbReference>
<feature type="domain" description="Methyltransferase type 11" evidence="1">
    <location>
        <begin position="116"/>
        <end position="229"/>
    </location>
</feature>
<dbReference type="InterPro" id="IPR005651">
    <property type="entry name" value="Trm112-like"/>
</dbReference>